<evidence type="ECO:0000313" key="3">
    <source>
        <dbReference type="EMBL" id="KAF4615880.1"/>
    </source>
</evidence>
<feature type="region of interest" description="Disordered" evidence="1">
    <location>
        <begin position="715"/>
        <end position="744"/>
    </location>
</feature>
<protein>
    <recommendedName>
        <fullName evidence="2">Heterokaryon incompatibility domain-containing protein</fullName>
    </recommendedName>
</protein>
<feature type="compositionally biased region" description="Low complexity" evidence="1">
    <location>
        <begin position="604"/>
        <end position="623"/>
    </location>
</feature>
<feature type="compositionally biased region" description="Polar residues" evidence="1">
    <location>
        <begin position="563"/>
        <end position="580"/>
    </location>
</feature>
<evidence type="ECO:0000259" key="2">
    <source>
        <dbReference type="Pfam" id="PF06985"/>
    </source>
</evidence>
<feature type="domain" description="Heterokaryon incompatibility" evidence="2">
    <location>
        <begin position="119"/>
        <end position="271"/>
    </location>
</feature>
<feature type="compositionally biased region" description="Basic and acidic residues" evidence="1">
    <location>
        <begin position="516"/>
        <end position="528"/>
    </location>
</feature>
<feature type="compositionally biased region" description="Low complexity" evidence="1">
    <location>
        <begin position="535"/>
        <end position="546"/>
    </location>
</feature>
<dbReference type="InterPro" id="IPR010730">
    <property type="entry name" value="HET"/>
</dbReference>
<comment type="caution">
    <text evidence="3">The sequence shown here is derived from an EMBL/GenBank/DDBJ whole genome shotgun (WGS) entry which is preliminary data.</text>
</comment>
<feature type="region of interest" description="Disordered" evidence="1">
    <location>
        <begin position="514"/>
        <end position="632"/>
    </location>
</feature>
<dbReference type="Proteomes" id="UP000566819">
    <property type="component" value="Unassembled WGS sequence"/>
</dbReference>
<dbReference type="PANTHER" id="PTHR33112:SF10">
    <property type="entry name" value="TOL"/>
    <property type="match status" value="1"/>
</dbReference>
<dbReference type="Pfam" id="PF06985">
    <property type="entry name" value="HET"/>
    <property type="match status" value="1"/>
</dbReference>
<dbReference type="OrthoDB" id="3563255at2759"/>
<dbReference type="PANTHER" id="PTHR33112">
    <property type="entry name" value="DOMAIN PROTEIN, PUTATIVE-RELATED"/>
    <property type="match status" value="1"/>
</dbReference>
<keyword evidence="4" id="KW-1185">Reference proteome</keyword>
<gene>
    <name evidence="3" type="ORF">G7Y89_g15235</name>
</gene>
<feature type="compositionally biased region" description="Basic and acidic residues" evidence="1">
    <location>
        <begin position="469"/>
        <end position="478"/>
    </location>
</feature>
<evidence type="ECO:0000313" key="4">
    <source>
        <dbReference type="Proteomes" id="UP000566819"/>
    </source>
</evidence>
<feature type="compositionally biased region" description="Basic and acidic residues" evidence="1">
    <location>
        <begin position="720"/>
        <end position="744"/>
    </location>
</feature>
<dbReference type="AlphaFoldDB" id="A0A8H4QSF9"/>
<dbReference type="EMBL" id="JAAMPI010002279">
    <property type="protein sequence ID" value="KAF4615880.1"/>
    <property type="molecule type" value="Genomic_DNA"/>
</dbReference>
<name>A0A8H4QSF9_9HELO</name>
<organism evidence="3 4">
    <name type="scientific">Cudoniella acicularis</name>
    <dbReference type="NCBI Taxonomy" id="354080"/>
    <lineage>
        <taxon>Eukaryota</taxon>
        <taxon>Fungi</taxon>
        <taxon>Dikarya</taxon>
        <taxon>Ascomycota</taxon>
        <taxon>Pezizomycotina</taxon>
        <taxon>Leotiomycetes</taxon>
        <taxon>Helotiales</taxon>
        <taxon>Tricladiaceae</taxon>
        <taxon>Cudoniella</taxon>
    </lineage>
</organism>
<accession>A0A8H4QSF9</accession>
<evidence type="ECO:0000256" key="1">
    <source>
        <dbReference type="SAM" id="MobiDB-lite"/>
    </source>
</evidence>
<sequence length="744" mass="82315">MVKIWQERPLTHYTFVKLFKRDAKQNTAVGNRVLVYRGNLLGDPSPACRFPSTGSASHMQQAQSWLQDCKTHHLRCNGVGNTLRHLPARLINILPNSNPDISPVIKIESMDSANEHVEYLAFSHCWGGPELPFRLLESNKEDLFKGIEFRVLSKNMQDAVRVTRSLGYKYLWIDSLCIIQDSSEDWKIEAAKMGDVYAGAVCTIASTGSASSQGGCFHSRNTLSLRPCKIGVSSLTELLPEYISIRRDDLSDFRRGVDRAILNTRGWVLQERLLSRRILHFGAELLYWECCQRAASETNATGYVYKSYPREFGGNFILTQNEPWVRASMITRRLPAPDFESGDGLESGTVWKDNRAFLKEIRRPATFRWSEDLSTDPRFRSALDKLQSGVFGEEEIGMASFSHCWYEIVESYTRSNLTFSKDKLIAIAGLVRQIQNATKFEYLAGLWREHLVMDLLWFTAEGPGHRLLETSPPEKKIEAASIPEESSAGTISTAKEVDGPALKDIEGINVEVAETSAERQKEVPEAEGTKATLIEPTMELESSPTESPEEGATEALSREVTDRNSPQNTDEASIQLQEASTAEPATVGEEEALHLPTQPRSLNSSQSETPTSPTSSPTPSTQTAVASLQLPPNEIPTVPLLPGRKPHLMAPTWSWASLSGPVTNDLLPENAMRKVHGTPLITIHSAVISPVPASSSALSGFLEVEGPLSGIASLTQVSSEKGKGDEIGKGDRGKEWNKEGDYMR</sequence>
<reference evidence="3 4" key="1">
    <citation type="submission" date="2020-03" db="EMBL/GenBank/DDBJ databases">
        <title>Draft Genome Sequence of Cudoniella acicularis.</title>
        <authorList>
            <person name="Buettner E."/>
            <person name="Kellner H."/>
        </authorList>
    </citation>
    <scope>NUCLEOTIDE SEQUENCE [LARGE SCALE GENOMIC DNA]</scope>
    <source>
        <strain evidence="3 4">DSM 108380</strain>
    </source>
</reference>
<feature type="region of interest" description="Disordered" evidence="1">
    <location>
        <begin position="469"/>
        <end position="499"/>
    </location>
</feature>
<proteinExistence type="predicted"/>